<dbReference type="Gene3D" id="3.30.200.20">
    <property type="entry name" value="Phosphorylase Kinase, domain 1"/>
    <property type="match status" value="1"/>
</dbReference>
<organism evidence="6 7">
    <name type="scientific">Solanum tuberosum</name>
    <name type="common">Potato</name>
    <dbReference type="NCBI Taxonomy" id="4113"/>
    <lineage>
        <taxon>Eukaryota</taxon>
        <taxon>Viridiplantae</taxon>
        <taxon>Streptophyta</taxon>
        <taxon>Embryophyta</taxon>
        <taxon>Tracheophyta</taxon>
        <taxon>Spermatophyta</taxon>
        <taxon>Magnoliopsida</taxon>
        <taxon>eudicotyledons</taxon>
        <taxon>Gunneridae</taxon>
        <taxon>Pentapetalae</taxon>
        <taxon>asterids</taxon>
        <taxon>lamiids</taxon>
        <taxon>Solanales</taxon>
        <taxon>Solanaceae</taxon>
        <taxon>Solanoideae</taxon>
        <taxon>Solaneae</taxon>
        <taxon>Solanum</taxon>
    </lineage>
</organism>
<dbReference type="PANTHER" id="PTHR47985:SF44">
    <property type="entry name" value="SERINE_THREONINE-PROTEIN KINASE PBS1"/>
    <property type="match status" value="1"/>
</dbReference>
<dbReference type="GO" id="GO:0004674">
    <property type="term" value="F:protein serine/threonine kinase activity"/>
    <property type="evidence" value="ECO:0007669"/>
    <property type="project" value="UniProtKB-KW"/>
</dbReference>
<keyword evidence="2" id="KW-0808">Transferase</keyword>
<dbReference type="PROSITE" id="PS50011">
    <property type="entry name" value="PROTEIN_KINASE_DOM"/>
    <property type="match status" value="1"/>
</dbReference>
<dbReference type="SUPFAM" id="SSF56112">
    <property type="entry name" value="Protein kinase-like (PK-like)"/>
    <property type="match status" value="1"/>
</dbReference>
<comment type="subcellular location">
    <subcellularLocation>
        <location evidence="1">Cell membrane</location>
        <topology evidence="1">Lipid-anchor</topology>
    </subcellularLocation>
</comment>
<evidence type="ECO:0000256" key="3">
    <source>
        <dbReference type="ARBA" id="ARBA00023136"/>
    </source>
</evidence>
<dbReference type="InterPro" id="IPR011009">
    <property type="entry name" value="Kinase-like_dom_sf"/>
</dbReference>
<keyword evidence="2" id="KW-0723">Serine/threonine-protein kinase</keyword>
<dbReference type="InterPro" id="IPR001245">
    <property type="entry name" value="Ser-Thr/Tyr_kinase_cat_dom"/>
</dbReference>
<dbReference type="Pfam" id="PF07714">
    <property type="entry name" value="PK_Tyr_Ser-Thr"/>
    <property type="match status" value="1"/>
</dbReference>
<keyword evidence="2" id="KW-0418">Kinase</keyword>
<dbReference type="GO" id="GO:0005886">
    <property type="term" value="C:plasma membrane"/>
    <property type="evidence" value="ECO:0007669"/>
    <property type="project" value="UniProtKB-SubCell"/>
</dbReference>
<name>M0ZY88_SOLTU</name>
<protein>
    <submittedName>
        <fullName evidence="6">Serine/threonine-protein kinase PBS1</fullName>
    </submittedName>
</protein>
<keyword evidence="4" id="KW-0449">Lipoprotein</keyword>
<dbReference type="EnsemblPlants" id="PGSC0003DMT400010553">
    <property type="protein sequence ID" value="PGSC0003DMT400010553"/>
    <property type="gene ID" value="PGSC0003DMG400004123"/>
</dbReference>
<reference evidence="6" key="2">
    <citation type="submission" date="2015-06" db="UniProtKB">
        <authorList>
            <consortium name="EnsemblPlants"/>
        </authorList>
    </citation>
    <scope>IDENTIFICATION</scope>
    <source>
        <strain evidence="6">DM1-3 516 R44</strain>
    </source>
</reference>
<sequence>MDLPSFKEAEGEREFRVEVDILSRLDHPNLVSLIGYCADGKHRFLVYEYMHKGNLQDHLNGWFMS</sequence>
<reference evidence="7" key="1">
    <citation type="journal article" date="2011" name="Nature">
        <title>Genome sequence and analysis of the tuber crop potato.</title>
        <authorList>
            <consortium name="The Potato Genome Sequencing Consortium"/>
        </authorList>
    </citation>
    <scope>NUCLEOTIDE SEQUENCE [LARGE SCALE GENOMIC DNA]</scope>
    <source>
        <strain evidence="7">cv. DM1-3 516 R44</strain>
    </source>
</reference>
<dbReference type="HOGENOM" id="CLU_2854107_0_0_1"/>
<evidence type="ECO:0000313" key="6">
    <source>
        <dbReference type="EnsemblPlants" id="PGSC0003DMT400010553"/>
    </source>
</evidence>
<keyword evidence="3" id="KW-0472">Membrane</keyword>
<dbReference type="InterPro" id="IPR000719">
    <property type="entry name" value="Prot_kinase_dom"/>
</dbReference>
<evidence type="ECO:0000313" key="7">
    <source>
        <dbReference type="Proteomes" id="UP000011115"/>
    </source>
</evidence>
<dbReference type="GO" id="GO:0005524">
    <property type="term" value="F:ATP binding"/>
    <property type="evidence" value="ECO:0007669"/>
    <property type="project" value="InterPro"/>
</dbReference>
<proteinExistence type="predicted"/>
<dbReference type="AlphaFoldDB" id="M0ZY88"/>
<evidence type="ECO:0000259" key="5">
    <source>
        <dbReference type="PROSITE" id="PS50011"/>
    </source>
</evidence>
<keyword evidence="7" id="KW-1185">Reference proteome</keyword>
<dbReference type="Gramene" id="PGSC0003DMT400010553">
    <property type="protein sequence ID" value="PGSC0003DMT400010553"/>
    <property type="gene ID" value="PGSC0003DMG400004123"/>
</dbReference>
<evidence type="ECO:0000256" key="2">
    <source>
        <dbReference type="ARBA" id="ARBA00022527"/>
    </source>
</evidence>
<gene>
    <name evidence="6" type="primary">LOC102581780</name>
</gene>
<evidence type="ECO:0000256" key="1">
    <source>
        <dbReference type="ARBA" id="ARBA00004193"/>
    </source>
</evidence>
<evidence type="ECO:0000256" key="4">
    <source>
        <dbReference type="ARBA" id="ARBA00023288"/>
    </source>
</evidence>
<feature type="domain" description="Protein kinase" evidence="5">
    <location>
        <begin position="1"/>
        <end position="65"/>
    </location>
</feature>
<dbReference type="ExpressionAtlas" id="M0ZY88">
    <property type="expression patterns" value="baseline"/>
</dbReference>
<dbReference type="OrthoDB" id="4062651at2759"/>
<accession>M0ZY88</accession>
<dbReference type="PANTHER" id="PTHR47985">
    <property type="entry name" value="OS07G0668900 PROTEIN"/>
    <property type="match status" value="1"/>
</dbReference>
<dbReference type="Proteomes" id="UP000011115">
    <property type="component" value="Unassembled WGS sequence"/>
</dbReference>